<dbReference type="EMBL" id="FN654695">
    <property type="protein sequence ID" value="CBY35906.1"/>
    <property type="molecule type" value="Genomic_DNA"/>
</dbReference>
<dbReference type="PROSITE" id="PS50405">
    <property type="entry name" value="GST_CTER"/>
    <property type="match status" value="1"/>
</dbReference>
<dbReference type="GO" id="GO:0006559">
    <property type="term" value="P:L-phenylalanine catabolic process"/>
    <property type="evidence" value="ECO:0007669"/>
    <property type="project" value="TreeGrafter"/>
</dbReference>
<dbReference type="Gene3D" id="1.20.1050.10">
    <property type="match status" value="1"/>
</dbReference>
<proteinExistence type="predicted"/>
<dbReference type="PANTHER" id="PTHR42673:SF4">
    <property type="entry name" value="MALEYLACETOACETATE ISOMERASE"/>
    <property type="match status" value="1"/>
</dbReference>
<name>E4YK95_OIKDI</name>
<accession>E4YK95</accession>
<dbReference type="Proteomes" id="UP000011014">
    <property type="component" value="Unassembled WGS sequence"/>
</dbReference>
<dbReference type="GO" id="GO:0016034">
    <property type="term" value="F:maleylacetoacetate isomerase activity"/>
    <property type="evidence" value="ECO:0007669"/>
    <property type="project" value="TreeGrafter"/>
</dbReference>
<dbReference type="SUPFAM" id="SSF47616">
    <property type="entry name" value="GST C-terminal domain-like"/>
    <property type="match status" value="1"/>
</dbReference>
<dbReference type="PANTHER" id="PTHR42673">
    <property type="entry name" value="MALEYLACETOACETATE ISOMERASE"/>
    <property type="match status" value="1"/>
</dbReference>
<dbReference type="AlphaFoldDB" id="E4YK95"/>
<evidence type="ECO:0000313" key="2">
    <source>
        <dbReference type="EMBL" id="CBY35906.1"/>
    </source>
</evidence>
<sequence length="93" mass="10646">MLELAGLQGDARKEFMNFTQNRGLKTLESLVGDKFCVGDHLTIADFAFVPQIRNLVDRWKIPIDDFPKVKALYENLKEVDCIAKAHPNNQKKE</sequence>
<dbReference type="InterPro" id="IPR004046">
    <property type="entry name" value="GST_C"/>
</dbReference>
<protein>
    <recommendedName>
        <fullName evidence="1">GST C-terminal domain-containing protein</fullName>
    </recommendedName>
</protein>
<dbReference type="GO" id="GO:0006749">
    <property type="term" value="P:glutathione metabolic process"/>
    <property type="evidence" value="ECO:0007669"/>
    <property type="project" value="TreeGrafter"/>
</dbReference>
<evidence type="ECO:0000259" key="1">
    <source>
        <dbReference type="PROSITE" id="PS50405"/>
    </source>
</evidence>
<gene>
    <name evidence="2" type="ORF">GSOID_T00028379001</name>
</gene>
<organism evidence="2">
    <name type="scientific">Oikopleura dioica</name>
    <name type="common">Tunicate</name>
    <dbReference type="NCBI Taxonomy" id="34765"/>
    <lineage>
        <taxon>Eukaryota</taxon>
        <taxon>Metazoa</taxon>
        <taxon>Chordata</taxon>
        <taxon>Tunicata</taxon>
        <taxon>Appendicularia</taxon>
        <taxon>Copelata</taxon>
        <taxon>Oikopleuridae</taxon>
        <taxon>Oikopleura</taxon>
    </lineage>
</organism>
<feature type="domain" description="GST C-terminal" evidence="1">
    <location>
        <begin position="1"/>
        <end position="93"/>
    </location>
</feature>
<dbReference type="InterPro" id="IPR036282">
    <property type="entry name" value="Glutathione-S-Trfase_C_sf"/>
</dbReference>
<reference evidence="2" key="1">
    <citation type="journal article" date="2010" name="Science">
        <title>Plasticity of animal genome architecture unmasked by rapid evolution of a pelagic tunicate.</title>
        <authorList>
            <person name="Denoeud F."/>
            <person name="Henriet S."/>
            <person name="Mungpakdee S."/>
            <person name="Aury J.M."/>
            <person name="Da Silva C."/>
            <person name="Brinkmann H."/>
            <person name="Mikhaleva J."/>
            <person name="Olsen L.C."/>
            <person name="Jubin C."/>
            <person name="Canestro C."/>
            <person name="Bouquet J.M."/>
            <person name="Danks G."/>
            <person name="Poulain J."/>
            <person name="Campsteijn C."/>
            <person name="Adamski M."/>
            <person name="Cross I."/>
            <person name="Yadetie F."/>
            <person name="Muffato M."/>
            <person name="Louis A."/>
            <person name="Butcher S."/>
            <person name="Tsagkogeorga G."/>
            <person name="Konrad A."/>
            <person name="Singh S."/>
            <person name="Jensen M.F."/>
            <person name="Cong E.H."/>
            <person name="Eikeseth-Otteraa H."/>
            <person name="Noel B."/>
            <person name="Anthouard V."/>
            <person name="Porcel B.M."/>
            <person name="Kachouri-Lafond R."/>
            <person name="Nishino A."/>
            <person name="Ugolini M."/>
            <person name="Chourrout P."/>
            <person name="Nishida H."/>
            <person name="Aasland R."/>
            <person name="Huzurbazar S."/>
            <person name="Westhof E."/>
            <person name="Delsuc F."/>
            <person name="Lehrach H."/>
            <person name="Reinhardt R."/>
            <person name="Weissenbach J."/>
            <person name="Roy S.W."/>
            <person name="Artiguenave F."/>
            <person name="Postlethwait J.H."/>
            <person name="Manak J.R."/>
            <person name="Thompson E.M."/>
            <person name="Jaillon O."/>
            <person name="Du Pasquier L."/>
            <person name="Boudinot P."/>
            <person name="Liberles D.A."/>
            <person name="Volff J.N."/>
            <person name="Philippe H."/>
            <person name="Lenhard B."/>
            <person name="Roest Crollius H."/>
            <person name="Wincker P."/>
            <person name="Chourrout D."/>
        </authorList>
    </citation>
    <scope>NUCLEOTIDE SEQUENCE [LARGE SCALE GENOMIC DNA]</scope>
</reference>
<dbReference type="GO" id="GO:0004364">
    <property type="term" value="F:glutathione transferase activity"/>
    <property type="evidence" value="ECO:0007669"/>
    <property type="project" value="TreeGrafter"/>
</dbReference>
<dbReference type="Pfam" id="PF14497">
    <property type="entry name" value="GST_C_3"/>
    <property type="match status" value="1"/>
</dbReference>
<dbReference type="InterPro" id="IPR010987">
    <property type="entry name" value="Glutathione-S-Trfase_C-like"/>
</dbReference>